<feature type="compositionally biased region" description="Low complexity" evidence="1">
    <location>
        <begin position="50"/>
        <end position="62"/>
    </location>
</feature>
<evidence type="ECO:0000313" key="2">
    <source>
        <dbReference type="EMBL" id="OAS22066.1"/>
    </source>
</evidence>
<feature type="region of interest" description="Disordered" evidence="1">
    <location>
        <begin position="45"/>
        <end position="107"/>
    </location>
</feature>
<evidence type="ECO:0000256" key="1">
    <source>
        <dbReference type="SAM" id="MobiDB-lite"/>
    </source>
</evidence>
<keyword evidence="3" id="KW-1185">Reference proteome</keyword>
<dbReference type="OrthoDB" id="2666703at2"/>
<comment type="caution">
    <text evidence="2">The sequence shown here is derived from an EMBL/GenBank/DDBJ whole genome shotgun (WGS) entry which is preliminary data.</text>
</comment>
<dbReference type="Proteomes" id="UP000078454">
    <property type="component" value="Unassembled WGS sequence"/>
</dbReference>
<dbReference type="AlphaFoldDB" id="A0A198AM24"/>
<gene>
    <name evidence="2" type="ORF">A8708_33365</name>
</gene>
<protein>
    <submittedName>
        <fullName evidence="2">Uncharacterized protein</fullName>
    </submittedName>
</protein>
<dbReference type="RefSeq" id="WP_068662206.1">
    <property type="nucleotide sequence ID" value="NZ_LYPB01000046.1"/>
</dbReference>
<sequence>MTHTAEIKRVQTLLRHAQQQTGASNQADERIKSLSSRLEVLQQLAGVPGDSSETVSDSVAADVSEEASEENEVSEAVNEEVVEETNNEANDEVAASEEQPAPDPQNE</sequence>
<proteinExistence type="predicted"/>
<accession>A0A198AM24</accession>
<name>A0A198AM24_9BACL</name>
<organism evidence="2 3">
    <name type="scientific">Paenibacillus oryzisoli</name>
    <dbReference type="NCBI Taxonomy" id="1850517"/>
    <lineage>
        <taxon>Bacteria</taxon>
        <taxon>Bacillati</taxon>
        <taxon>Bacillota</taxon>
        <taxon>Bacilli</taxon>
        <taxon>Bacillales</taxon>
        <taxon>Paenibacillaceae</taxon>
        <taxon>Paenibacillus</taxon>
    </lineage>
</organism>
<dbReference type="EMBL" id="LYPB01000046">
    <property type="protein sequence ID" value="OAS22066.1"/>
    <property type="molecule type" value="Genomic_DNA"/>
</dbReference>
<reference evidence="2 3" key="1">
    <citation type="submission" date="2016-05" db="EMBL/GenBank/DDBJ databases">
        <title>Paenibacillus sp. 1ZS3-15 nov., isolated from the rhizosphere soil.</title>
        <authorList>
            <person name="Zhang X.X."/>
            <person name="Zhang J."/>
        </authorList>
    </citation>
    <scope>NUCLEOTIDE SEQUENCE [LARGE SCALE GENOMIC DNA]</scope>
    <source>
        <strain evidence="2 3">1ZS3-15</strain>
    </source>
</reference>
<feature type="compositionally biased region" description="Acidic residues" evidence="1">
    <location>
        <begin position="63"/>
        <end position="95"/>
    </location>
</feature>
<evidence type="ECO:0000313" key="3">
    <source>
        <dbReference type="Proteomes" id="UP000078454"/>
    </source>
</evidence>